<feature type="non-terminal residue" evidence="2">
    <location>
        <position position="1"/>
    </location>
</feature>
<feature type="compositionally biased region" description="Basic residues" evidence="1">
    <location>
        <begin position="32"/>
        <end position="46"/>
    </location>
</feature>
<protein>
    <submittedName>
        <fullName evidence="2">Uncharacterized protein</fullName>
    </submittedName>
</protein>
<dbReference type="EMBL" id="CADCWC010000073">
    <property type="protein sequence ID" value="CAA9524248.1"/>
    <property type="molecule type" value="Genomic_DNA"/>
</dbReference>
<organism evidence="2">
    <name type="scientific">uncultured Thermoleophilia bacterium</name>
    <dbReference type="NCBI Taxonomy" id="1497501"/>
    <lineage>
        <taxon>Bacteria</taxon>
        <taxon>Bacillati</taxon>
        <taxon>Actinomycetota</taxon>
        <taxon>Thermoleophilia</taxon>
        <taxon>environmental samples</taxon>
    </lineage>
</organism>
<proteinExistence type="predicted"/>
<feature type="non-terminal residue" evidence="2">
    <location>
        <position position="136"/>
    </location>
</feature>
<evidence type="ECO:0000256" key="1">
    <source>
        <dbReference type="SAM" id="MobiDB-lite"/>
    </source>
</evidence>
<feature type="compositionally biased region" description="Low complexity" evidence="1">
    <location>
        <begin position="1"/>
        <end position="11"/>
    </location>
</feature>
<feature type="compositionally biased region" description="Low complexity" evidence="1">
    <location>
        <begin position="55"/>
        <end position="65"/>
    </location>
</feature>
<feature type="region of interest" description="Disordered" evidence="1">
    <location>
        <begin position="1"/>
        <end position="136"/>
    </location>
</feature>
<name>A0A6J4TKB1_9ACTN</name>
<sequence>DGGRGARAAGSGRRGRRARPGSAAERGVRLPGRARRPGHAVRPGRQRRAEPVLLPDGPRGPAADRAGARRSGRGRRGRLPLAHAVAGLPVPDRPGSRGAVRRHLRDPLARLRPARAEGLHDGPGTDHAPSARRRGL</sequence>
<gene>
    <name evidence="2" type="ORF">AVDCRST_MAG79-392</name>
</gene>
<feature type="compositionally biased region" description="Basic residues" evidence="1">
    <location>
        <begin position="68"/>
        <end position="78"/>
    </location>
</feature>
<accession>A0A6J4TKB1</accession>
<dbReference type="AlphaFoldDB" id="A0A6J4TKB1"/>
<evidence type="ECO:0000313" key="2">
    <source>
        <dbReference type="EMBL" id="CAA9524248.1"/>
    </source>
</evidence>
<reference evidence="2" key="1">
    <citation type="submission" date="2020-02" db="EMBL/GenBank/DDBJ databases">
        <authorList>
            <person name="Meier V. D."/>
        </authorList>
    </citation>
    <scope>NUCLEOTIDE SEQUENCE</scope>
    <source>
        <strain evidence="2">AVDCRST_MAG79</strain>
    </source>
</reference>
<feature type="compositionally biased region" description="Basic and acidic residues" evidence="1">
    <location>
        <begin position="105"/>
        <end position="124"/>
    </location>
</feature>